<dbReference type="Proteomes" id="UP000238956">
    <property type="component" value="Chromosome"/>
</dbReference>
<feature type="domain" description="B3/B4 tRNA-binding" evidence="1">
    <location>
        <begin position="65"/>
        <end position="213"/>
    </location>
</feature>
<evidence type="ECO:0000313" key="3">
    <source>
        <dbReference type="Proteomes" id="UP000238956"/>
    </source>
</evidence>
<evidence type="ECO:0000259" key="1">
    <source>
        <dbReference type="SMART" id="SM00873"/>
    </source>
</evidence>
<dbReference type="GO" id="GO:0003723">
    <property type="term" value="F:RNA binding"/>
    <property type="evidence" value="ECO:0007669"/>
    <property type="project" value="InterPro"/>
</dbReference>
<dbReference type="RefSeq" id="WP_104968773.1">
    <property type="nucleotide sequence ID" value="NZ_CP025536.1"/>
</dbReference>
<dbReference type="AlphaFoldDB" id="A0A2L0D6N0"/>
<dbReference type="InterPro" id="IPR020825">
    <property type="entry name" value="Phe-tRNA_synthase-like_B3/B4"/>
</dbReference>
<evidence type="ECO:0000313" key="2">
    <source>
        <dbReference type="EMBL" id="AUW97472.1"/>
    </source>
</evidence>
<dbReference type="Gene3D" id="3.50.40.10">
    <property type="entry name" value="Phenylalanyl-trna Synthetase, Chain B, domain 3"/>
    <property type="match status" value="1"/>
</dbReference>
<dbReference type="PANTHER" id="PTHR39209">
    <property type="match status" value="1"/>
</dbReference>
<dbReference type="GeneID" id="98394307"/>
<dbReference type="Pfam" id="PF03483">
    <property type="entry name" value="B3_4"/>
    <property type="match status" value="1"/>
</dbReference>
<organism evidence="2 3">
    <name type="scientific">Streptococcus pluranimalium</name>
    <dbReference type="NCBI Taxonomy" id="82348"/>
    <lineage>
        <taxon>Bacteria</taxon>
        <taxon>Bacillati</taxon>
        <taxon>Bacillota</taxon>
        <taxon>Bacilli</taxon>
        <taxon>Lactobacillales</taxon>
        <taxon>Streptococcaceae</taxon>
        <taxon>Streptococcus</taxon>
    </lineage>
</organism>
<keyword evidence="3" id="KW-1185">Reference proteome</keyword>
<protein>
    <recommendedName>
        <fullName evidence="1">B3/B4 tRNA-binding domain-containing protein</fullName>
    </recommendedName>
</protein>
<dbReference type="InterPro" id="IPR005146">
    <property type="entry name" value="B3/B4_tRNA-bd"/>
</dbReference>
<dbReference type="PANTHER" id="PTHR39209:SF2">
    <property type="entry name" value="CYTOPLASMIC PROTEIN"/>
    <property type="match status" value="1"/>
</dbReference>
<dbReference type="GO" id="GO:0004826">
    <property type="term" value="F:phenylalanine-tRNA ligase activity"/>
    <property type="evidence" value="ECO:0007669"/>
    <property type="project" value="InterPro"/>
</dbReference>
<reference evidence="2 3" key="1">
    <citation type="submission" date="2017-12" db="EMBL/GenBank/DDBJ databases">
        <authorList>
            <person name="Hurst M.R.H."/>
        </authorList>
    </citation>
    <scope>NUCLEOTIDE SEQUENCE [LARGE SCALE GENOMIC DNA]</scope>
    <source>
        <strain evidence="2 3">TH11417</strain>
    </source>
</reference>
<reference evidence="2 3" key="2">
    <citation type="submission" date="2018-02" db="EMBL/GenBank/DDBJ databases">
        <title>Whole genome sequencing analysis of Streptococcus pluranimalium isolated from cattle infected mastitis in China.</title>
        <authorList>
            <person name="Zhang J.-R."/>
            <person name="Hu G.-Z."/>
        </authorList>
    </citation>
    <scope>NUCLEOTIDE SEQUENCE [LARGE SCALE GENOMIC DNA]</scope>
    <source>
        <strain evidence="2 3">TH11417</strain>
    </source>
</reference>
<proteinExistence type="predicted"/>
<gene>
    <name evidence="2" type="ORF">C0J00_10345</name>
</gene>
<dbReference type="EMBL" id="CP025536">
    <property type="protein sequence ID" value="AUW97472.1"/>
    <property type="molecule type" value="Genomic_DNA"/>
</dbReference>
<dbReference type="OrthoDB" id="276580at2"/>
<accession>A0A2L0D6N0</accession>
<name>A0A2L0D6N0_9STRE</name>
<dbReference type="SUPFAM" id="SSF56037">
    <property type="entry name" value="PheT/TilS domain"/>
    <property type="match status" value="1"/>
</dbReference>
<sequence length="235" mass="26737">MKTFIVDDSYWKLFPHSKIGVILIHNYQMNEDLVDELEQLLSLSNNLAKKHLQEEQFSQNDVIQTYRKAYQQFKTKKGARSSIEALLKRVDSGNPVTSISPLVDIYNAASLQFALPIGAEDLDTFEGDLRLTITNGGDEFYLIGDDENKPTLPGELAYIDNAGAVCRCFNWRDGARTMITDQTVNAFLVIELIDITKEAEFKKALDFIEEKTNYFLSAKTQQMILDQKHTKINLS</sequence>
<dbReference type="SMART" id="SM00873">
    <property type="entry name" value="B3_4"/>
    <property type="match status" value="1"/>
</dbReference>
<dbReference type="KEGG" id="splr:C0J00_10345"/>